<dbReference type="SUPFAM" id="SSF47226">
    <property type="entry name" value="Histidine-containing phosphotransfer domain, HPT domain"/>
    <property type="match status" value="1"/>
</dbReference>
<dbReference type="Proteomes" id="UP000290287">
    <property type="component" value="Unassembled WGS sequence"/>
</dbReference>
<evidence type="ECO:0000313" key="20">
    <source>
        <dbReference type="Proteomes" id="UP000290287"/>
    </source>
</evidence>
<dbReference type="PROSITE" id="PS50885">
    <property type="entry name" value="HAMP"/>
    <property type="match status" value="1"/>
</dbReference>
<sequence>MSGKHFERYTGKPYLKGIVAKVALAMAIMTLLVTIISASSYVMLKNANDDSGKKLQRQVLTSLLSSSMLRYSAEMNIALYRYSTGQSNTQAMFNEKKAKIVQAFEDLEEYYGKNNETIRVLQTLFVSYTRQADSTVILPFNPQDEVRIRKKYETLQSEQYNDLLNLVNEMMSSLSVTESSDERAKLYLEEMLIKSRSMLTAVKSHINGIPGGLEFVNSNNVEFFQYLGLYQGAFGQSDLLEQLQMRHKALYDSAISIFNDYDPSKKVEASRAVAELTDTIYKELIENLTSFAENGNIDAFDTINKQQSVLQTNQTSFMALFAIIALASVLITLSVYRNVTRPIAKLADTMFQLSQGNTEVPIMFRNRRDEVGQISYALSLFRDHIISRNQAREQLVYQKERAESASLAKAQFLAAMSHEIRTPMNGVIGMIDILRRSNLDATQLGLANTVRESALTLLGIINDILDFSRIEAGKMSLDQVPFAIRNIAEQVMDNFAAEAMSKNVKLSLFVDPKLSSSLIGDPIRIKQILFNLIGNGIKFSSRKGHTGIVQVWVFAVDTEHASEHTEIKIEVRDNGIGISQEKLAAIFQPFTQAEYSTTRRFGGSGLGLAISRNIINMLNGNISVSSEEGFGTTFVVNFALPCAETTEDAPDFKSQVEKLKTFSLINTLGSGPLHSMVDKYLPYLDLLPVTIPIHQLEKDASGFSADEHYIVLCDDYLFTKKQLEQHKHLNIKYLEMDTRLPVHKYGATDVFSIHASPLKLSRLIEGLQICAGVKSPDFPVFHSQPKAKLREPKVTNRARILVAEDNLTNQIVIEKQLTYLGYQVTMTENGVEAEDAYQKEKFDIVLTDCHMPELDGYQLTKHLRNIQKKDKRWVPIVALTANALVGEAEKCEAAGMDDFISKPVEMDDIQGVLDKWLKAAKERTDDTSALLETQVDQKPLIDLAPTNNNQSKFALRENVLEKLFWGDESTYLAVLNEFNRHCVPELSRLADYSIPFEFEEVRQAAHKLKTSTSSVGADYLSELCKRIELASREESNELDKMITELKRVLPECLKVVEEKRSELEASAESDQQ</sequence>
<dbReference type="GO" id="GO:0005524">
    <property type="term" value="F:ATP binding"/>
    <property type="evidence" value="ECO:0007669"/>
    <property type="project" value="UniProtKB-KW"/>
</dbReference>
<dbReference type="PROSITE" id="PS50110">
    <property type="entry name" value="RESPONSE_REGULATORY"/>
    <property type="match status" value="1"/>
</dbReference>
<feature type="modified residue" description="Phosphohistidine" evidence="12">
    <location>
        <position position="1006"/>
    </location>
</feature>
<dbReference type="GO" id="GO:0005886">
    <property type="term" value="C:plasma membrane"/>
    <property type="evidence" value="ECO:0007669"/>
    <property type="project" value="UniProtKB-SubCell"/>
</dbReference>
<keyword evidence="9" id="KW-0902">Two-component regulatory system</keyword>
<feature type="domain" description="HPt" evidence="18">
    <location>
        <begin position="967"/>
        <end position="1066"/>
    </location>
</feature>
<dbReference type="FunFam" id="1.10.287.130:FF:000002">
    <property type="entry name" value="Two-component osmosensing histidine kinase"/>
    <property type="match status" value="1"/>
</dbReference>
<dbReference type="InterPro" id="IPR036641">
    <property type="entry name" value="HPT_dom_sf"/>
</dbReference>
<dbReference type="InterPro" id="IPR003660">
    <property type="entry name" value="HAMP_dom"/>
</dbReference>
<protein>
    <recommendedName>
        <fullName evidence="11">Sensory/regulatory protein RpfC</fullName>
        <ecNumber evidence="3">2.7.13.3</ecNumber>
    </recommendedName>
</protein>
<dbReference type="InterPro" id="IPR004358">
    <property type="entry name" value="Sig_transdc_His_kin-like_C"/>
</dbReference>
<dbReference type="EC" id="2.7.13.3" evidence="3"/>
<keyword evidence="4 13" id="KW-0597">Phosphoprotein</keyword>
<accession>A0A4Q0YSQ2</accession>
<keyword evidence="6" id="KW-0547">Nucleotide-binding</keyword>
<evidence type="ECO:0000259" key="18">
    <source>
        <dbReference type="PROSITE" id="PS50894"/>
    </source>
</evidence>
<dbReference type="InterPro" id="IPR001789">
    <property type="entry name" value="Sig_transdc_resp-reg_receiver"/>
</dbReference>
<dbReference type="CDD" id="cd16922">
    <property type="entry name" value="HATPase_EvgS-ArcB-TorS-like"/>
    <property type="match status" value="1"/>
</dbReference>
<feature type="domain" description="Histidine kinase" evidence="15">
    <location>
        <begin position="415"/>
        <end position="642"/>
    </location>
</feature>
<evidence type="ECO:0000259" key="17">
    <source>
        <dbReference type="PROSITE" id="PS50885"/>
    </source>
</evidence>
<dbReference type="CDD" id="cd00082">
    <property type="entry name" value="HisKA"/>
    <property type="match status" value="1"/>
</dbReference>
<feature type="transmembrane region" description="Helical" evidence="14">
    <location>
        <begin position="317"/>
        <end position="336"/>
    </location>
</feature>
<dbReference type="SUPFAM" id="SSF158472">
    <property type="entry name" value="HAMP domain-like"/>
    <property type="match status" value="1"/>
</dbReference>
<dbReference type="InterPro" id="IPR036890">
    <property type="entry name" value="HATPase_C_sf"/>
</dbReference>
<organism evidence="19 20">
    <name type="scientific">Veronia nyctiphanis</name>
    <dbReference type="NCBI Taxonomy" id="1278244"/>
    <lineage>
        <taxon>Bacteria</taxon>
        <taxon>Pseudomonadati</taxon>
        <taxon>Pseudomonadota</taxon>
        <taxon>Gammaproteobacteria</taxon>
        <taxon>Vibrionales</taxon>
        <taxon>Vibrionaceae</taxon>
        <taxon>Veronia</taxon>
    </lineage>
</organism>
<dbReference type="SUPFAM" id="SSF55874">
    <property type="entry name" value="ATPase domain of HSP90 chaperone/DNA topoisomerase II/histidine kinase"/>
    <property type="match status" value="1"/>
</dbReference>
<dbReference type="Pfam" id="PF02518">
    <property type="entry name" value="HATPase_c"/>
    <property type="match status" value="1"/>
</dbReference>
<evidence type="ECO:0000256" key="5">
    <source>
        <dbReference type="ARBA" id="ARBA00022679"/>
    </source>
</evidence>
<proteinExistence type="predicted"/>
<keyword evidence="14" id="KW-0812">Transmembrane</keyword>
<dbReference type="Gene3D" id="1.20.120.160">
    <property type="entry name" value="HPT domain"/>
    <property type="match status" value="1"/>
</dbReference>
<comment type="catalytic activity">
    <reaction evidence="1">
        <text>ATP + protein L-histidine = ADP + protein N-phospho-L-histidine.</text>
        <dbReference type="EC" id="2.7.13.3"/>
    </reaction>
</comment>
<evidence type="ECO:0000256" key="3">
    <source>
        <dbReference type="ARBA" id="ARBA00012438"/>
    </source>
</evidence>
<reference evidence="19 20" key="1">
    <citation type="submission" date="2017-10" db="EMBL/GenBank/DDBJ databases">
        <title>Nyctiphanis sp. nov., isolated from the stomach of the euphausiid Nyctiphanes simplex (Hansen, 1911) in the Gulf of California.</title>
        <authorList>
            <person name="Gomez-Gil B."/>
            <person name="Aguilar-Mendez M."/>
            <person name="Lopez-Cortes A."/>
            <person name="Gomez-Gutierrez J."/>
            <person name="Roque A."/>
            <person name="Lang E."/>
            <person name="Gonzalez-Castillo A."/>
        </authorList>
    </citation>
    <scope>NUCLEOTIDE SEQUENCE [LARGE SCALE GENOMIC DNA]</scope>
    <source>
        <strain evidence="19 20">CAIM 600</strain>
    </source>
</reference>
<dbReference type="FunFam" id="3.30.565.10:FF:000010">
    <property type="entry name" value="Sensor histidine kinase RcsC"/>
    <property type="match status" value="1"/>
</dbReference>
<evidence type="ECO:0000256" key="12">
    <source>
        <dbReference type="PROSITE-ProRule" id="PRU00110"/>
    </source>
</evidence>
<dbReference type="GO" id="GO:0000155">
    <property type="term" value="F:phosphorelay sensor kinase activity"/>
    <property type="evidence" value="ECO:0007669"/>
    <property type="project" value="InterPro"/>
</dbReference>
<dbReference type="PANTHER" id="PTHR45339:SF5">
    <property type="entry name" value="HISTIDINE KINASE"/>
    <property type="match status" value="1"/>
</dbReference>
<evidence type="ECO:0000256" key="2">
    <source>
        <dbReference type="ARBA" id="ARBA00004370"/>
    </source>
</evidence>
<evidence type="ECO:0000256" key="1">
    <source>
        <dbReference type="ARBA" id="ARBA00000085"/>
    </source>
</evidence>
<evidence type="ECO:0000256" key="8">
    <source>
        <dbReference type="ARBA" id="ARBA00022840"/>
    </source>
</evidence>
<dbReference type="AlphaFoldDB" id="A0A4Q0YSQ2"/>
<evidence type="ECO:0000313" key="19">
    <source>
        <dbReference type="EMBL" id="RXJ74277.1"/>
    </source>
</evidence>
<evidence type="ECO:0000256" key="14">
    <source>
        <dbReference type="SAM" id="Phobius"/>
    </source>
</evidence>
<dbReference type="RefSeq" id="WP_129121240.1">
    <property type="nucleotide sequence ID" value="NZ_PEIB01000003.1"/>
</dbReference>
<dbReference type="PANTHER" id="PTHR45339">
    <property type="entry name" value="HYBRID SIGNAL TRANSDUCTION HISTIDINE KINASE J"/>
    <property type="match status" value="1"/>
</dbReference>
<feature type="domain" description="Response regulatory" evidence="16">
    <location>
        <begin position="799"/>
        <end position="917"/>
    </location>
</feature>
<evidence type="ECO:0000256" key="6">
    <source>
        <dbReference type="ARBA" id="ARBA00022741"/>
    </source>
</evidence>
<dbReference type="InterPro" id="IPR003594">
    <property type="entry name" value="HATPase_dom"/>
</dbReference>
<dbReference type="CDD" id="cd17546">
    <property type="entry name" value="REC_hyHK_CKI1_RcsC-like"/>
    <property type="match status" value="1"/>
</dbReference>
<name>A0A4Q0YSQ2_9GAMM</name>
<dbReference type="PRINTS" id="PR00344">
    <property type="entry name" value="BCTRLSENSOR"/>
</dbReference>
<keyword evidence="8" id="KW-0067">ATP-binding</keyword>
<keyword evidence="20" id="KW-1185">Reference proteome</keyword>
<comment type="subcellular location">
    <subcellularLocation>
        <location evidence="2">Membrane</location>
    </subcellularLocation>
</comment>
<dbReference type="OrthoDB" id="9810730at2"/>
<dbReference type="SMART" id="SM00388">
    <property type="entry name" value="HisKA"/>
    <property type="match status" value="1"/>
</dbReference>
<gene>
    <name evidence="19" type="ORF">CS022_04270</name>
</gene>
<feature type="domain" description="HAMP" evidence="17">
    <location>
        <begin position="337"/>
        <end position="390"/>
    </location>
</feature>
<feature type="transmembrane region" description="Helical" evidence="14">
    <location>
        <begin position="22"/>
        <end position="44"/>
    </location>
</feature>
<dbReference type="SUPFAM" id="SSF52172">
    <property type="entry name" value="CheY-like"/>
    <property type="match status" value="1"/>
</dbReference>
<dbReference type="Gene3D" id="3.30.565.10">
    <property type="entry name" value="Histidine kinase-like ATPase, C-terminal domain"/>
    <property type="match status" value="1"/>
</dbReference>
<evidence type="ECO:0000256" key="13">
    <source>
        <dbReference type="PROSITE-ProRule" id="PRU00169"/>
    </source>
</evidence>
<dbReference type="Gene3D" id="3.40.50.2300">
    <property type="match status" value="1"/>
</dbReference>
<dbReference type="CDD" id="cd06225">
    <property type="entry name" value="HAMP"/>
    <property type="match status" value="1"/>
</dbReference>
<dbReference type="EMBL" id="PEIB01000003">
    <property type="protein sequence ID" value="RXJ74277.1"/>
    <property type="molecule type" value="Genomic_DNA"/>
</dbReference>
<feature type="modified residue" description="4-aspartylphosphate" evidence="13">
    <location>
        <position position="848"/>
    </location>
</feature>
<dbReference type="PROSITE" id="PS50894">
    <property type="entry name" value="HPT"/>
    <property type="match status" value="1"/>
</dbReference>
<dbReference type="Gene3D" id="1.10.287.130">
    <property type="match status" value="1"/>
</dbReference>
<dbReference type="Pfam" id="PF01627">
    <property type="entry name" value="Hpt"/>
    <property type="match status" value="1"/>
</dbReference>
<keyword evidence="5" id="KW-0808">Transferase</keyword>
<keyword evidence="14" id="KW-0472">Membrane</keyword>
<dbReference type="InterPro" id="IPR005467">
    <property type="entry name" value="His_kinase_dom"/>
</dbReference>
<dbReference type="SMART" id="SM00304">
    <property type="entry name" value="HAMP"/>
    <property type="match status" value="1"/>
</dbReference>
<dbReference type="Gene3D" id="6.10.340.10">
    <property type="match status" value="1"/>
</dbReference>
<dbReference type="Pfam" id="PF00072">
    <property type="entry name" value="Response_reg"/>
    <property type="match status" value="1"/>
</dbReference>
<keyword evidence="7 19" id="KW-0418">Kinase</keyword>
<dbReference type="SMART" id="SM00387">
    <property type="entry name" value="HATPase_c"/>
    <property type="match status" value="1"/>
</dbReference>
<evidence type="ECO:0000256" key="4">
    <source>
        <dbReference type="ARBA" id="ARBA00022553"/>
    </source>
</evidence>
<evidence type="ECO:0000256" key="10">
    <source>
        <dbReference type="ARBA" id="ARBA00064003"/>
    </source>
</evidence>
<dbReference type="InterPro" id="IPR011006">
    <property type="entry name" value="CheY-like_superfamily"/>
</dbReference>
<dbReference type="InterPro" id="IPR008207">
    <property type="entry name" value="Sig_transdc_His_kin_Hpt_dom"/>
</dbReference>
<dbReference type="SMART" id="SM00448">
    <property type="entry name" value="REC"/>
    <property type="match status" value="1"/>
</dbReference>
<dbReference type="InterPro" id="IPR036097">
    <property type="entry name" value="HisK_dim/P_sf"/>
</dbReference>
<evidence type="ECO:0000259" key="16">
    <source>
        <dbReference type="PROSITE" id="PS50110"/>
    </source>
</evidence>
<evidence type="ECO:0000259" key="15">
    <source>
        <dbReference type="PROSITE" id="PS50109"/>
    </source>
</evidence>
<evidence type="ECO:0000256" key="11">
    <source>
        <dbReference type="ARBA" id="ARBA00068150"/>
    </source>
</evidence>
<evidence type="ECO:0000256" key="9">
    <source>
        <dbReference type="ARBA" id="ARBA00023012"/>
    </source>
</evidence>
<dbReference type="Pfam" id="PF00512">
    <property type="entry name" value="HisKA"/>
    <property type="match status" value="1"/>
</dbReference>
<comment type="subunit">
    <text evidence="10">At low DSF concentrations, interacts with RpfF.</text>
</comment>
<keyword evidence="14" id="KW-1133">Transmembrane helix</keyword>
<dbReference type="SUPFAM" id="SSF47384">
    <property type="entry name" value="Homodimeric domain of signal transducing histidine kinase"/>
    <property type="match status" value="1"/>
</dbReference>
<evidence type="ECO:0000256" key="7">
    <source>
        <dbReference type="ARBA" id="ARBA00022777"/>
    </source>
</evidence>
<comment type="caution">
    <text evidence="19">The sequence shown here is derived from an EMBL/GenBank/DDBJ whole genome shotgun (WGS) entry which is preliminary data.</text>
</comment>
<dbReference type="CDD" id="cd00088">
    <property type="entry name" value="HPT"/>
    <property type="match status" value="1"/>
</dbReference>
<dbReference type="InterPro" id="IPR003661">
    <property type="entry name" value="HisK_dim/P_dom"/>
</dbReference>
<dbReference type="PROSITE" id="PS50109">
    <property type="entry name" value="HIS_KIN"/>
    <property type="match status" value="1"/>
</dbReference>